<feature type="active site" description="Charge relay system" evidence="5 6">
    <location>
        <position position="355"/>
    </location>
</feature>
<evidence type="ECO:0000256" key="4">
    <source>
        <dbReference type="ARBA" id="ARBA00022825"/>
    </source>
</evidence>
<evidence type="ECO:0000259" key="8">
    <source>
        <dbReference type="Pfam" id="PF00082"/>
    </source>
</evidence>
<dbReference type="PROSITE" id="PS00136">
    <property type="entry name" value="SUBTILASE_ASP"/>
    <property type="match status" value="1"/>
</dbReference>
<dbReference type="InterPro" id="IPR022398">
    <property type="entry name" value="Peptidase_S8_His-AS"/>
</dbReference>
<dbReference type="InterPro" id="IPR023828">
    <property type="entry name" value="Peptidase_S8_Ser-AS"/>
</dbReference>
<feature type="active site" description="Charge relay system" evidence="5 6">
    <location>
        <position position="131"/>
    </location>
</feature>
<keyword evidence="2 6" id="KW-0645">Protease</keyword>
<evidence type="ECO:0000313" key="10">
    <source>
        <dbReference type="Proteomes" id="UP000671913"/>
    </source>
</evidence>
<dbReference type="InterPro" id="IPR037045">
    <property type="entry name" value="S8pro/Inhibitor_I9_sf"/>
</dbReference>
<evidence type="ECO:0000256" key="6">
    <source>
        <dbReference type="PROSITE-ProRule" id="PRU01240"/>
    </source>
</evidence>
<comment type="similarity">
    <text evidence="1 6 7">Belongs to the peptidase S8 family.</text>
</comment>
<dbReference type="KEGG" id="aaut:ACETAC_08770"/>
<proteinExistence type="inferred from homology"/>
<dbReference type="PANTHER" id="PTHR43806:SF65">
    <property type="entry name" value="SERINE PROTEASE APRX"/>
    <property type="match status" value="1"/>
</dbReference>
<dbReference type="Gene3D" id="3.40.50.200">
    <property type="entry name" value="Peptidase S8/S53 domain"/>
    <property type="match status" value="1"/>
</dbReference>
<gene>
    <name evidence="9" type="ORF">ACETAC_08770</name>
</gene>
<keyword evidence="10" id="KW-1185">Reference proteome</keyword>
<dbReference type="InterPro" id="IPR036852">
    <property type="entry name" value="Peptidase_S8/S53_dom_sf"/>
</dbReference>
<name>A0A975AV11_9THEO</name>
<dbReference type="SUPFAM" id="SSF52743">
    <property type="entry name" value="Subtilisin-like"/>
    <property type="match status" value="1"/>
</dbReference>
<evidence type="ECO:0000256" key="1">
    <source>
        <dbReference type="ARBA" id="ARBA00011073"/>
    </source>
</evidence>
<dbReference type="PROSITE" id="PS51892">
    <property type="entry name" value="SUBTILASE"/>
    <property type="match status" value="1"/>
</dbReference>
<evidence type="ECO:0000313" key="9">
    <source>
        <dbReference type="EMBL" id="QSZ26953.1"/>
    </source>
</evidence>
<dbReference type="Gene3D" id="3.30.70.80">
    <property type="entry name" value="Peptidase S8 propeptide/proteinase inhibitor I9"/>
    <property type="match status" value="1"/>
</dbReference>
<dbReference type="SUPFAM" id="SSF54897">
    <property type="entry name" value="Protease propeptides/inhibitors"/>
    <property type="match status" value="1"/>
</dbReference>
<dbReference type="PANTHER" id="PTHR43806">
    <property type="entry name" value="PEPTIDASE S8"/>
    <property type="match status" value="1"/>
</dbReference>
<sequence length="413" mass="44815">MDYLSLLLISKTLGILYSKRKVDKRLILKASTLRSECIPAIIYSNMPYEKLKKSIESIGGTIKYELPIIKGWAVNIPSNRINNIAMNRGISFIAEDTTIKTQLYIATEEINSKEVNNQGYTGKNVTIAFLDTGIYPHPDFTKPNNRIIAFHDIVNGKKNPYDDNGHGTHVAGDAAGNGHMSGGKYKGVAPDANIVSVKVLDKKGSGSTSDILQGMQWILDNKEKYNIKIVSLSMGETAALPIFLDPLVKGVDNMWKNGLVVTAAAGNSGPRFNTITSPGTSRNIITVGAVDDKRTVDISDDTIADFSGRGSRFMYKPDLVAPGVKIISTASGNTPISLNDKIMLNKAYRTASGTSMSTPIVAGAAALLLEKDPSLSNEQIKNILKSTAKDISNYRYWSQGYGMINTSEALKKV</sequence>
<dbReference type="CDD" id="cd07487">
    <property type="entry name" value="Peptidases_S8_1"/>
    <property type="match status" value="1"/>
</dbReference>
<organism evidence="9 10">
    <name type="scientific">Aceticella autotrophica</name>
    <dbReference type="NCBI Taxonomy" id="2755338"/>
    <lineage>
        <taxon>Bacteria</taxon>
        <taxon>Bacillati</taxon>
        <taxon>Bacillota</taxon>
        <taxon>Clostridia</taxon>
        <taxon>Thermoanaerobacterales</taxon>
        <taxon>Thermoanaerobacteraceae</taxon>
        <taxon>Aceticella</taxon>
    </lineage>
</organism>
<dbReference type="InterPro" id="IPR023827">
    <property type="entry name" value="Peptidase_S8_Asp-AS"/>
</dbReference>
<dbReference type="AlphaFoldDB" id="A0A975AV11"/>
<feature type="domain" description="Peptidase S8/S53" evidence="8">
    <location>
        <begin position="122"/>
        <end position="402"/>
    </location>
</feature>
<accession>A0A975AV11</accession>
<dbReference type="RefSeq" id="WP_284679643.1">
    <property type="nucleotide sequence ID" value="NZ_CP060096.1"/>
</dbReference>
<dbReference type="EMBL" id="CP060096">
    <property type="protein sequence ID" value="QSZ26953.1"/>
    <property type="molecule type" value="Genomic_DNA"/>
</dbReference>
<feature type="active site" description="Charge relay system" evidence="5 6">
    <location>
        <position position="166"/>
    </location>
</feature>
<dbReference type="Pfam" id="PF00082">
    <property type="entry name" value="Peptidase_S8"/>
    <property type="match status" value="1"/>
</dbReference>
<dbReference type="PRINTS" id="PR00723">
    <property type="entry name" value="SUBTILISIN"/>
</dbReference>
<dbReference type="InterPro" id="IPR050131">
    <property type="entry name" value="Peptidase_S8_subtilisin-like"/>
</dbReference>
<dbReference type="PROSITE" id="PS00137">
    <property type="entry name" value="SUBTILASE_HIS"/>
    <property type="match status" value="1"/>
</dbReference>
<dbReference type="PROSITE" id="PS00138">
    <property type="entry name" value="SUBTILASE_SER"/>
    <property type="match status" value="1"/>
</dbReference>
<dbReference type="GO" id="GO:0006508">
    <property type="term" value="P:proteolysis"/>
    <property type="evidence" value="ECO:0007669"/>
    <property type="project" value="UniProtKB-KW"/>
</dbReference>
<dbReference type="InterPro" id="IPR000209">
    <property type="entry name" value="Peptidase_S8/S53_dom"/>
</dbReference>
<dbReference type="InterPro" id="IPR015500">
    <property type="entry name" value="Peptidase_S8_subtilisin-rel"/>
</dbReference>
<protein>
    <submittedName>
        <fullName evidence="9">S8 family peptidase</fullName>
    </submittedName>
</protein>
<evidence type="ECO:0000256" key="5">
    <source>
        <dbReference type="PIRSR" id="PIRSR615500-1"/>
    </source>
</evidence>
<evidence type="ECO:0000256" key="3">
    <source>
        <dbReference type="ARBA" id="ARBA00022801"/>
    </source>
</evidence>
<keyword evidence="4 6" id="KW-0720">Serine protease</keyword>
<evidence type="ECO:0000256" key="7">
    <source>
        <dbReference type="RuleBase" id="RU003355"/>
    </source>
</evidence>
<evidence type="ECO:0000256" key="2">
    <source>
        <dbReference type="ARBA" id="ARBA00022670"/>
    </source>
</evidence>
<reference evidence="9" key="1">
    <citation type="submission" date="2020-08" db="EMBL/GenBank/DDBJ databases">
        <title>Genomic insights into the carbon and energy metabolism of the first obligate autotrophic acetogenic bacterium Aceticella autotrophica gen. nov., sp. nov.</title>
        <authorList>
            <person name="Toshchakov S.V."/>
            <person name="Elcheninov A.G."/>
            <person name="Kublanov I.V."/>
            <person name="Frolov E.N."/>
            <person name="Lebedinsky A.V."/>
        </authorList>
    </citation>
    <scope>NUCLEOTIDE SEQUENCE</scope>
    <source>
        <strain evidence="9">3443-3Ac</strain>
    </source>
</reference>
<dbReference type="Proteomes" id="UP000671913">
    <property type="component" value="Chromosome"/>
</dbReference>
<dbReference type="GO" id="GO:0004252">
    <property type="term" value="F:serine-type endopeptidase activity"/>
    <property type="evidence" value="ECO:0007669"/>
    <property type="project" value="UniProtKB-UniRule"/>
</dbReference>
<keyword evidence="3 6" id="KW-0378">Hydrolase</keyword>